<accession>A0A395T5W9</accession>
<gene>
    <name evidence="2" type="ORF">FLONG3_1842</name>
</gene>
<feature type="compositionally biased region" description="Polar residues" evidence="1">
    <location>
        <begin position="156"/>
        <end position="171"/>
    </location>
</feature>
<sequence>MESLSSIACCFHGIKSRACRLLTNTDQQSHRVEALAIFETSPSRDIQSLAIAVLSVIPSFSHGQEDHYFQHVLGGNTPAFCHEEDIANLRQVELEKPNDPKSLELEKNPLVHLRSWKLRYNKEVEDRMRDQERPAPESLPTSYRYDEYRNAASRPTPISGTTSTNDPQDLSLENQVRVKLMSSTKRSDALNPHYESNALLRETRDQLDSVDRIHNQLKKSFVDLKRMFKPADNKKN</sequence>
<evidence type="ECO:0000313" key="3">
    <source>
        <dbReference type="Proteomes" id="UP000266234"/>
    </source>
</evidence>
<proteinExistence type="predicted"/>
<dbReference type="OrthoDB" id="5084387at2759"/>
<dbReference type="AlphaFoldDB" id="A0A395T5W9"/>
<dbReference type="EMBL" id="PXOG01000037">
    <property type="protein sequence ID" value="RGP80071.1"/>
    <property type="molecule type" value="Genomic_DNA"/>
</dbReference>
<feature type="region of interest" description="Disordered" evidence="1">
    <location>
        <begin position="125"/>
        <end position="171"/>
    </location>
</feature>
<comment type="caution">
    <text evidence="2">The sequence shown here is derived from an EMBL/GenBank/DDBJ whole genome shotgun (WGS) entry which is preliminary data.</text>
</comment>
<organism evidence="2 3">
    <name type="scientific">Fusarium longipes</name>
    <dbReference type="NCBI Taxonomy" id="694270"/>
    <lineage>
        <taxon>Eukaryota</taxon>
        <taxon>Fungi</taxon>
        <taxon>Dikarya</taxon>
        <taxon>Ascomycota</taxon>
        <taxon>Pezizomycotina</taxon>
        <taxon>Sordariomycetes</taxon>
        <taxon>Hypocreomycetidae</taxon>
        <taxon>Hypocreales</taxon>
        <taxon>Nectriaceae</taxon>
        <taxon>Fusarium</taxon>
    </lineage>
</organism>
<reference evidence="2 3" key="1">
    <citation type="journal article" date="2018" name="PLoS Pathog.">
        <title>Evolution of structural diversity of trichothecenes, a family of toxins produced by plant pathogenic and entomopathogenic fungi.</title>
        <authorList>
            <person name="Proctor R.H."/>
            <person name="McCormick S.P."/>
            <person name="Kim H.S."/>
            <person name="Cardoza R.E."/>
            <person name="Stanley A.M."/>
            <person name="Lindo L."/>
            <person name="Kelly A."/>
            <person name="Brown D.W."/>
            <person name="Lee T."/>
            <person name="Vaughan M.M."/>
            <person name="Alexander N.J."/>
            <person name="Busman M."/>
            <person name="Gutierrez S."/>
        </authorList>
    </citation>
    <scope>NUCLEOTIDE SEQUENCE [LARGE SCALE GENOMIC DNA]</scope>
    <source>
        <strain evidence="2 3">NRRL 20695</strain>
    </source>
</reference>
<evidence type="ECO:0000256" key="1">
    <source>
        <dbReference type="SAM" id="MobiDB-lite"/>
    </source>
</evidence>
<dbReference type="Proteomes" id="UP000266234">
    <property type="component" value="Unassembled WGS sequence"/>
</dbReference>
<keyword evidence="3" id="KW-1185">Reference proteome</keyword>
<feature type="compositionally biased region" description="Basic and acidic residues" evidence="1">
    <location>
        <begin position="125"/>
        <end position="135"/>
    </location>
</feature>
<protein>
    <submittedName>
        <fullName evidence="2">Uncharacterized protein</fullName>
    </submittedName>
</protein>
<evidence type="ECO:0000313" key="2">
    <source>
        <dbReference type="EMBL" id="RGP80071.1"/>
    </source>
</evidence>
<name>A0A395T5W9_9HYPO</name>